<dbReference type="InterPro" id="IPR001926">
    <property type="entry name" value="TrpB-like_PALP"/>
</dbReference>
<dbReference type="InterPro" id="IPR050147">
    <property type="entry name" value="Ser/Thr_Dehydratase"/>
</dbReference>
<evidence type="ECO:0000313" key="6">
    <source>
        <dbReference type="Proteomes" id="UP000435036"/>
    </source>
</evidence>
<dbReference type="AlphaFoldDB" id="A0A6N8KYL6"/>
<dbReference type="GO" id="GO:0006565">
    <property type="term" value="P:L-serine catabolic process"/>
    <property type="evidence" value="ECO:0007669"/>
    <property type="project" value="TreeGrafter"/>
</dbReference>
<accession>A0A6N8KYL6</accession>
<dbReference type="Gene3D" id="3.40.50.1100">
    <property type="match status" value="2"/>
</dbReference>
<dbReference type="InterPro" id="IPR036052">
    <property type="entry name" value="TrpB-like_PALP_sf"/>
</dbReference>
<proteinExistence type="predicted"/>
<keyword evidence="3" id="KW-0456">Lyase</keyword>
<keyword evidence="6" id="KW-1185">Reference proteome</keyword>
<feature type="domain" description="Tryptophan synthase beta chain-like PALP" evidence="4">
    <location>
        <begin position="22"/>
        <end position="331"/>
    </location>
</feature>
<dbReference type="GO" id="GO:0003941">
    <property type="term" value="F:L-serine ammonia-lyase activity"/>
    <property type="evidence" value="ECO:0007669"/>
    <property type="project" value="TreeGrafter"/>
</dbReference>
<dbReference type="Proteomes" id="UP000435036">
    <property type="component" value="Unassembled WGS sequence"/>
</dbReference>
<dbReference type="PANTHER" id="PTHR48078">
    <property type="entry name" value="THREONINE DEHYDRATASE, MITOCHONDRIAL-RELATED"/>
    <property type="match status" value="1"/>
</dbReference>
<dbReference type="PANTHER" id="PTHR48078:SF6">
    <property type="entry name" value="L-THREONINE DEHYDRATASE CATABOLIC TDCB"/>
    <property type="match status" value="1"/>
</dbReference>
<reference evidence="5 6" key="1">
    <citation type="submission" date="2019-12" db="EMBL/GenBank/DDBJ databases">
        <authorList>
            <person name="Dong K."/>
        </authorList>
    </citation>
    <scope>NUCLEOTIDE SEQUENCE [LARGE SCALE GENOMIC DNA]</scope>
    <source>
        <strain evidence="5 6">JCM 31225</strain>
    </source>
</reference>
<evidence type="ECO:0000259" key="4">
    <source>
        <dbReference type="Pfam" id="PF00291"/>
    </source>
</evidence>
<organism evidence="5 6">
    <name type="scientific">Sphingobacterium humi</name>
    <dbReference type="NCBI Taxonomy" id="1796905"/>
    <lineage>
        <taxon>Bacteria</taxon>
        <taxon>Pseudomonadati</taxon>
        <taxon>Bacteroidota</taxon>
        <taxon>Sphingobacteriia</taxon>
        <taxon>Sphingobacteriales</taxon>
        <taxon>Sphingobacteriaceae</taxon>
        <taxon>Sphingobacterium</taxon>
    </lineage>
</organism>
<evidence type="ECO:0000256" key="1">
    <source>
        <dbReference type="ARBA" id="ARBA00001933"/>
    </source>
</evidence>
<dbReference type="Pfam" id="PF00291">
    <property type="entry name" value="PALP"/>
    <property type="match status" value="1"/>
</dbReference>
<comment type="caution">
    <text evidence="5">The sequence shown here is derived from an EMBL/GenBank/DDBJ whole genome shotgun (WGS) entry which is preliminary data.</text>
</comment>
<protein>
    <submittedName>
        <fullName evidence="5">Pyridoxal-phosphate dependent enzyme</fullName>
    </submittedName>
</protein>
<dbReference type="GO" id="GO:0006567">
    <property type="term" value="P:L-threonine catabolic process"/>
    <property type="evidence" value="ECO:0007669"/>
    <property type="project" value="TreeGrafter"/>
</dbReference>
<evidence type="ECO:0000256" key="2">
    <source>
        <dbReference type="ARBA" id="ARBA00022898"/>
    </source>
</evidence>
<dbReference type="GO" id="GO:0004794">
    <property type="term" value="F:threonine deaminase activity"/>
    <property type="evidence" value="ECO:0007669"/>
    <property type="project" value="TreeGrafter"/>
</dbReference>
<dbReference type="SUPFAM" id="SSF53686">
    <property type="entry name" value="Tryptophan synthase beta subunit-like PLP-dependent enzymes"/>
    <property type="match status" value="1"/>
</dbReference>
<dbReference type="EMBL" id="WSQA01000007">
    <property type="protein sequence ID" value="MVZ62573.1"/>
    <property type="molecule type" value="Genomic_DNA"/>
</dbReference>
<evidence type="ECO:0000313" key="5">
    <source>
        <dbReference type="EMBL" id="MVZ62573.1"/>
    </source>
</evidence>
<dbReference type="GO" id="GO:0009097">
    <property type="term" value="P:isoleucine biosynthetic process"/>
    <property type="evidence" value="ECO:0007669"/>
    <property type="project" value="TreeGrafter"/>
</dbReference>
<comment type="cofactor">
    <cofactor evidence="1">
        <name>pyridoxal 5'-phosphate</name>
        <dbReference type="ChEBI" id="CHEBI:597326"/>
    </cofactor>
</comment>
<keyword evidence="2" id="KW-0663">Pyridoxal phosphate</keyword>
<evidence type="ECO:0000256" key="3">
    <source>
        <dbReference type="ARBA" id="ARBA00023239"/>
    </source>
</evidence>
<sequence length="368" mass="39777">MLKGIWTYRELIHPIAPEFQVALGEGNTPLVKARNIGNKIGLENLYFKLENLNPSGSYKDRFAALAVANCLQQGKKAILATSSGNTGAALAAYAAAAGLKCIICLVDGAPFGKVQQMGVYGAELLMIKDFGISDSCTIEVMETLRELATEHDSSLEISAYKFSPIGMQGVQTIAFEIAEELEDVDQVFVPAGGGGLYLSILRGFAKWKAHKQSGLNPTIHCVQPEGNDTIASLMNRSRKEPVALPTSTTKISGLQVSSLLDAEAIMEQTPFNDTDGILVSDEEVFYYQKLLAQEEGIYCEPAGAVALAGLMAAASLGKVDPKKPVVCLVTGHGFKDQQALNKIYTQQDCRYVDTVKQTKEELVKKIYK</sequence>
<name>A0A6N8KYL6_9SPHI</name>
<gene>
    <name evidence="5" type="ORF">GQF63_11105</name>
</gene>